<feature type="chain" id="PRO_5043858497" evidence="1">
    <location>
        <begin position="34"/>
        <end position="452"/>
    </location>
</feature>
<protein>
    <submittedName>
        <fullName evidence="2">Integrating conjugative element protein (TIGR03756 family)</fullName>
    </submittedName>
</protein>
<dbReference type="RefSeq" id="WP_302078907.1">
    <property type="nucleotide sequence ID" value="NZ_RJVL01000008.1"/>
</dbReference>
<proteinExistence type="predicted"/>
<sequence length="452" mass="48289">MMICTALQQLARRCLLAPLVLALACSMALPARADTITTPMILTKTIAAMPSCLSYQVKGICFFLYCTLKGCTIRTSIRISHYVPDAIVSSYHEPLTHPWLDIGKPLAATMSAVGSAMMGMPVDSSSSSAREHREMATFKSVDAIGNPAGMILATLASGTLPSLPGAFGVPGVSELMKFPYQELPNIQQQWLSVPGTLTNNVLAGAASLAKAPSDILGKIAAVPGYLGKLQSAIGNVGSLMNAGMKLGDLGITVSKLTGVDLGPLQTVMQIAQGASGGGYPLGSLFCPGSASAFTLHFQSDLDSLFWRELIPVEMLYPASWIPTMQEVSKSPALSTWGGRYPRTGKLVQSHPVKASAVYAERVASIITRSAQPHIYTPLSPGGGFKYFSQFSGRRWQMLSPSSTSCIEFGDNDSLSLASFGDFKTSSTDGYVWNLWHNYDCCQRRGIYLFTVP</sequence>
<feature type="signal peptide" evidence="1">
    <location>
        <begin position="1"/>
        <end position="33"/>
    </location>
</feature>
<dbReference type="Pfam" id="PF06834">
    <property type="entry name" value="TraU"/>
    <property type="match status" value="2"/>
</dbReference>
<dbReference type="AlphaFoldDB" id="A0AAX1WRX6"/>
<keyword evidence="3" id="KW-1185">Reference proteome</keyword>
<evidence type="ECO:0000256" key="1">
    <source>
        <dbReference type="SAM" id="SignalP"/>
    </source>
</evidence>
<dbReference type="EMBL" id="RJVL01000008">
    <property type="protein sequence ID" value="ROR39670.1"/>
    <property type="molecule type" value="Genomic_DNA"/>
</dbReference>
<gene>
    <name evidence="2" type="ORF">EDC60_3165</name>
</gene>
<dbReference type="Proteomes" id="UP000271868">
    <property type="component" value="Unassembled WGS sequence"/>
</dbReference>
<name>A0AAX1WRX6_9BURK</name>
<evidence type="ECO:0000313" key="2">
    <source>
        <dbReference type="EMBL" id="ROR39670.1"/>
    </source>
</evidence>
<comment type="caution">
    <text evidence="2">The sequence shown here is derived from an EMBL/GenBank/DDBJ whole genome shotgun (WGS) entry which is preliminary data.</text>
</comment>
<organism evidence="2 3">
    <name type="scientific">Diaphorobacter nitroreducens</name>
    <dbReference type="NCBI Taxonomy" id="164759"/>
    <lineage>
        <taxon>Bacteria</taxon>
        <taxon>Pseudomonadati</taxon>
        <taxon>Pseudomonadota</taxon>
        <taxon>Betaproteobacteria</taxon>
        <taxon>Burkholderiales</taxon>
        <taxon>Comamonadaceae</taxon>
        <taxon>Diaphorobacter</taxon>
    </lineage>
</organism>
<dbReference type="InterPro" id="IPR009649">
    <property type="entry name" value="TraU"/>
</dbReference>
<evidence type="ECO:0000313" key="3">
    <source>
        <dbReference type="Proteomes" id="UP000271868"/>
    </source>
</evidence>
<reference evidence="2 3" key="1">
    <citation type="submission" date="2018-11" db="EMBL/GenBank/DDBJ databases">
        <title>Genomic Encyclopedia of Type Strains, Phase IV (KMG-IV): sequencing the most valuable type-strain genomes for metagenomic binning, comparative biology and taxonomic classification.</title>
        <authorList>
            <person name="Goeker M."/>
        </authorList>
    </citation>
    <scope>NUCLEOTIDE SEQUENCE [LARGE SCALE GENOMIC DNA]</scope>
    <source>
        <strain evidence="2 3">DSM 15985</strain>
    </source>
</reference>
<accession>A0AAX1WRX6</accession>
<keyword evidence="1" id="KW-0732">Signal</keyword>